<dbReference type="EMBL" id="MFTT01000002">
    <property type="protein sequence ID" value="OGI70626.1"/>
    <property type="molecule type" value="Genomic_DNA"/>
</dbReference>
<dbReference type="InterPro" id="IPR036227">
    <property type="entry name" value="Ribosomal_uL15/eL18_sf"/>
</dbReference>
<name>A0A1F6VM57_9BACT</name>
<keyword evidence="2" id="KW-0687">Ribonucleoprotein</keyword>
<evidence type="ECO:0000256" key="2">
    <source>
        <dbReference type="ARBA" id="ARBA00023274"/>
    </source>
</evidence>
<dbReference type="AlphaFoldDB" id="A0A1F6VM57"/>
<organism evidence="5 6">
    <name type="scientific">Candidatus Nomurabacteria bacterium RIFCSPHIGHO2_01_FULL_42_16</name>
    <dbReference type="NCBI Taxonomy" id="1801743"/>
    <lineage>
        <taxon>Bacteria</taxon>
        <taxon>Candidatus Nomuraibacteriota</taxon>
    </lineage>
</organism>
<feature type="region of interest" description="Disordered" evidence="4">
    <location>
        <begin position="1"/>
        <end position="43"/>
    </location>
</feature>
<comment type="caution">
    <text evidence="5">The sequence shown here is derived from an EMBL/GenBank/DDBJ whole genome shotgun (WGS) entry which is preliminary data.</text>
</comment>
<feature type="compositionally biased region" description="Basic residues" evidence="4">
    <location>
        <begin position="1"/>
        <end position="42"/>
    </location>
</feature>
<dbReference type="STRING" id="1801743.A2824_00445"/>
<reference evidence="5 6" key="1">
    <citation type="journal article" date="2016" name="Nat. Commun.">
        <title>Thousands of microbial genomes shed light on interconnected biogeochemical processes in an aquifer system.</title>
        <authorList>
            <person name="Anantharaman K."/>
            <person name="Brown C.T."/>
            <person name="Hug L.A."/>
            <person name="Sharon I."/>
            <person name="Castelle C.J."/>
            <person name="Probst A.J."/>
            <person name="Thomas B.C."/>
            <person name="Singh A."/>
            <person name="Wilkins M.J."/>
            <person name="Karaoz U."/>
            <person name="Brodie E.L."/>
            <person name="Williams K.H."/>
            <person name="Hubbard S.S."/>
            <person name="Banfield J.F."/>
        </authorList>
    </citation>
    <scope>NUCLEOTIDE SEQUENCE [LARGE SCALE GENOMIC DNA]</scope>
</reference>
<dbReference type="GO" id="GO:0005840">
    <property type="term" value="C:ribosome"/>
    <property type="evidence" value="ECO:0007669"/>
    <property type="project" value="UniProtKB-KW"/>
</dbReference>
<dbReference type="Proteomes" id="UP000178059">
    <property type="component" value="Unassembled WGS sequence"/>
</dbReference>
<evidence type="ECO:0000313" key="5">
    <source>
        <dbReference type="EMBL" id="OGI70626.1"/>
    </source>
</evidence>
<gene>
    <name evidence="5" type="ORF">A2824_00445</name>
</gene>
<protein>
    <recommendedName>
        <fullName evidence="3">50S ribosomal protein L15</fullName>
    </recommendedName>
</protein>
<evidence type="ECO:0000313" key="6">
    <source>
        <dbReference type="Proteomes" id="UP000178059"/>
    </source>
</evidence>
<accession>A0A1F6VM57</accession>
<evidence type="ECO:0000256" key="3">
    <source>
        <dbReference type="ARBA" id="ARBA00035497"/>
    </source>
</evidence>
<keyword evidence="1" id="KW-0689">Ribosomal protein</keyword>
<evidence type="ECO:0000256" key="4">
    <source>
        <dbReference type="SAM" id="MobiDB-lite"/>
    </source>
</evidence>
<proteinExistence type="predicted"/>
<dbReference type="SUPFAM" id="SSF52080">
    <property type="entry name" value="Ribosomal proteins L15p and L18e"/>
    <property type="match status" value="1"/>
</dbReference>
<sequence length="105" mass="11900">MQLHQLKRKNPNKKAKLVGRGGRRGKTSGRGTKGQRARAGRKLRPEIRDIIKKLPKKRGYRFASIRKSVVVSKEKLATLFKEGEKVTFALIRKRLGLKGGKIVIK</sequence>
<dbReference type="GO" id="GO:1990904">
    <property type="term" value="C:ribonucleoprotein complex"/>
    <property type="evidence" value="ECO:0007669"/>
    <property type="project" value="UniProtKB-KW"/>
</dbReference>
<evidence type="ECO:0000256" key="1">
    <source>
        <dbReference type="ARBA" id="ARBA00022980"/>
    </source>
</evidence>